<comment type="caution">
    <text evidence="1">The sequence shown here is derived from an EMBL/GenBank/DDBJ whole genome shotgun (WGS) entry which is preliminary data.</text>
</comment>
<keyword evidence="2" id="KW-1185">Reference proteome</keyword>
<dbReference type="EMBL" id="JAKZGO010000006">
    <property type="protein sequence ID" value="MCH7413623.1"/>
    <property type="molecule type" value="Genomic_DNA"/>
</dbReference>
<protein>
    <submittedName>
        <fullName evidence="1">TIGR02757 family protein</fullName>
    </submittedName>
</protein>
<sequence>MDLKDFLDSKVDEYNQPGFIALDPISIPHRFTKKQDIEITAFIASILAWGQRKTIINKCLELFELMDNSPYDFMCNHSDSDLKPFLNFKHRTFNDIDTLYFIEFFSWYYKNHDSLETAFLQGYSEDVNVMGLLLTNFHDFFFQLPEAPQRTRKHIATPKRKAACKRINMFLRWMVRQDSQGVDFGIWKTIQPSQLICPCDIHVDRVGRKLGLITRKQTDWITATELTQKLREFDPADPVKYDFALFGLGVEEKFRFTLLKSTLSEVLSSILLHLQLLQLFLLLT</sequence>
<evidence type="ECO:0000313" key="1">
    <source>
        <dbReference type="EMBL" id="MCH7413623.1"/>
    </source>
</evidence>
<dbReference type="NCBIfam" id="TIGR02757">
    <property type="entry name" value="TIGR02757 family protein"/>
    <property type="match status" value="1"/>
</dbReference>
<gene>
    <name evidence="1" type="ORF">MM213_09015</name>
</gene>
<dbReference type="Pfam" id="PF09674">
    <property type="entry name" value="DUF2400"/>
    <property type="match status" value="1"/>
</dbReference>
<name>A0ABS9VB75_9BACT</name>
<reference evidence="1" key="1">
    <citation type="submission" date="2022-03" db="EMBL/GenBank/DDBJ databases">
        <title>De novo assembled genomes of Belliella spp. (Cyclobacteriaceae) strains.</title>
        <authorList>
            <person name="Szabo A."/>
            <person name="Korponai K."/>
            <person name="Felfoldi T."/>
        </authorList>
    </citation>
    <scope>NUCLEOTIDE SEQUENCE</scope>
    <source>
        <strain evidence="1">DSM 111903</strain>
    </source>
</reference>
<proteinExistence type="predicted"/>
<dbReference type="RefSeq" id="WP_241411534.1">
    <property type="nucleotide sequence ID" value="NZ_JAKZGO010000006.1"/>
</dbReference>
<accession>A0ABS9VB75</accession>
<organism evidence="1 2">
    <name type="scientific">Belliella alkalica</name>
    <dbReference type="NCBI Taxonomy" id="1730871"/>
    <lineage>
        <taxon>Bacteria</taxon>
        <taxon>Pseudomonadati</taxon>
        <taxon>Bacteroidota</taxon>
        <taxon>Cytophagia</taxon>
        <taxon>Cytophagales</taxon>
        <taxon>Cyclobacteriaceae</taxon>
        <taxon>Belliella</taxon>
    </lineage>
</organism>
<dbReference type="Proteomes" id="UP001165430">
    <property type="component" value="Unassembled WGS sequence"/>
</dbReference>
<dbReference type="InterPro" id="IPR014127">
    <property type="entry name" value="CHP02757"/>
</dbReference>
<evidence type="ECO:0000313" key="2">
    <source>
        <dbReference type="Proteomes" id="UP001165430"/>
    </source>
</evidence>